<dbReference type="PANTHER" id="PTHR32552">
    <property type="entry name" value="FERRICHROME IRON RECEPTOR-RELATED"/>
    <property type="match status" value="1"/>
</dbReference>
<evidence type="ECO:0000256" key="3">
    <source>
        <dbReference type="ARBA" id="ARBA00022452"/>
    </source>
</evidence>
<protein>
    <submittedName>
        <fullName evidence="16">Outer membrane receptor protein involved in Fe transport</fullName>
    </submittedName>
</protein>
<evidence type="ECO:0000256" key="13">
    <source>
        <dbReference type="SAM" id="SignalP"/>
    </source>
</evidence>
<gene>
    <name evidence="16" type="ORF">EV659_101250</name>
</gene>
<keyword evidence="3 11" id="KW-1134">Transmembrane beta strand</keyword>
<keyword evidence="17" id="KW-1185">Reference proteome</keyword>
<evidence type="ECO:0000256" key="10">
    <source>
        <dbReference type="ARBA" id="ARBA00023237"/>
    </source>
</evidence>
<keyword evidence="16" id="KW-0675">Receptor</keyword>
<keyword evidence="7" id="KW-0406">Ion transport</keyword>
<evidence type="ECO:0000313" key="16">
    <source>
        <dbReference type="EMBL" id="TCP38350.1"/>
    </source>
</evidence>
<dbReference type="OrthoDB" id="7313036at2"/>
<dbReference type="InterPro" id="IPR039426">
    <property type="entry name" value="TonB-dep_rcpt-like"/>
</dbReference>
<sequence>MIKKRTISLAALAALTGTFGSGSAYGQVEEIVVTATKRVQTTQDVPVTVTALGAAQLQDLRISSFTDYLQQLPNVTAQGRGPGQQIITVRGLGSSSFPVFLSGANGKTPNVALYLDEQPVTMPGRNLDVYATDLERIEVLPGPQGTLFGASSQAGTVRLITKKPVMNQWQAGFSATVSTTKDGEMSNKQEAYINAPVVEDKLAFRLALFNDSQGGYIDNVAGTKALDPSVNPRFLPGNAGHQAGADLSDVTFLDASNTDLVEEDFNDALYRGLRLSGKWFINDAWDLEVTHMRQNLDADGVFDYDPAVGDLDVRRYTADELGEKWHNTAWTLTGRLAFLEMVYTGGYLDRDVDQSIDYTGYANVGPYIPYYICDLAVSYPEAGQDPSGTCQPPNLNTHNIQSVRKQTHELRFNTPEDYRLKATFGAFYDHLKLEDMGDFGYYGSQYVLDREGRRGFAQNAPLPGATTINPNPRDPGVVFFNDVTRTEEQIAVFGEATFEVVPGLWDVSFGARWFDIDVDLRGSSNTGFGNLAGDGGDSDNGNNLDQRLAAFRPAEEQDVIFKAGTTFTPTDNLLFFFTWSQGFRPGGLNRGCSPDTEVPCTYATDELTNYELGWKIDLFDRTVRFNGAAFFMDWEKVQASVFAPEIVGSNLNFNDNAADAEVWGIEGDLTWAVTQGLTLSGAFTYLDTEITALADTGSIAIAPVGSELSTAPNFQGNLRARYTWFVGDYQLHTQTQVSYASSAYSDIVLAERRKMDDYATWNLSAGVRKDRWRAELFAQNLTDTRAELFISTQDDSPRTFTNRPRTWGLRVGYDF</sequence>
<evidence type="ECO:0000256" key="11">
    <source>
        <dbReference type="PROSITE-ProRule" id="PRU01360"/>
    </source>
</evidence>
<proteinExistence type="inferred from homology"/>
<reference evidence="16 17" key="1">
    <citation type="submission" date="2019-03" db="EMBL/GenBank/DDBJ databases">
        <title>Genomic Encyclopedia of Type Strains, Phase IV (KMG-IV): sequencing the most valuable type-strain genomes for metagenomic binning, comparative biology and taxonomic classification.</title>
        <authorList>
            <person name="Goeker M."/>
        </authorList>
    </citation>
    <scope>NUCLEOTIDE SEQUENCE [LARGE SCALE GENOMIC DNA]</scope>
    <source>
        <strain evidence="16 17">DSM 2132</strain>
    </source>
</reference>
<comment type="subcellular location">
    <subcellularLocation>
        <location evidence="1 11">Cell outer membrane</location>
        <topology evidence="1 11">Multi-pass membrane protein</topology>
    </subcellularLocation>
</comment>
<name>A0A4R2PR91_RHOSA</name>
<dbReference type="Pfam" id="PF00593">
    <property type="entry name" value="TonB_dep_Rec_b-barrel"/>
    <property type="match status" value="1"/>
</dbReference>
<dbReference type="InterPro" id="IPR036942">
    <property type="entry name" value="Beta-barrel_TonB_sf"/>
</dbReference>
<dbReference type="SUPFAM" id="SSF56935">
    <property type="entry name" value="Porins"/>
    <property type="match status" value="1"/>
</dbReference>
<keyword evidence="9 11" id="KW-0472">Membrane</keyword>
<dbReference type="AlphaFoldDB" id="A0A4R2PR91"/>
<dbReference type="PROSITE" id="PS52016">
    <property type="entry name" value="TONB_DEPENDENT_REC_3"/>
    <property type="match status" value="1"/>
</dbReference>
<evidence type="ECO:0000259" key="14">
    <source>
        <dbReference type="Pfam" id="PF00593"/>
    </source>
</evidence>
<accession>A0A4R2PR91</accession>
<keyword evidence="6" id="KW-0408">Iron</keyword>
<feature type="signal peptide" evidence="13">
    <location>
        <begin position="1"/>
        <end position="26"/>
    </location>
</feature>
<evidence type="ECO:0000256" key="4">
    <source>
        <dbReference type="ARBA" id="ARBA00022496"/>
    </source>
</evidence>
<evidence type="ECO:0000256" key="2">
    <source>
        <dbReference type="ARBA" id="ARBA00022448"/>
    </source>
</evidence>
<evidence type="ECO:0000259" key="15">
    <source>
        <dbReference type="Pfam" id="PF07715"/>
    </source>
</evidence>
<comment type="caution">
    <text evidence="16">The sequence shown here is derived from an EMBL/GenBank/DDBJ whole genome shotgun (WGS) entry which is preliminary data.</text>
</comment>
<dbReference type="GO" id="GO:0006826">
    <property type="term" value="P:iron ion transport"/>
    <property type="evidence" value="ECO:0007669"/>
    <property type="project" value="UniProtKB-KW"/>
</dbReference>
<feature type="chain" id="PRO_5020537980" evidence="13">
    <location>
        <begin position="27"/>
        <end position="815"/>
    </location>
</feature>
<dbReference type="InterPro" id="IPR012910">
    <property type="entry name" value="Plug_dom"/>
</dbReference>
<dbReference type="EMBL" id="SLXO01000001">
    <property type="protein sequence ID" value="TCP38350.1"/>
    <property type="molecule type" value="Genomic_DNA"/>
</dbReference>
<keyword evidence="2 11" id="KW-0813">Transport</keyword>
<evidence type="ECO:0000256" key="12">
    <source>
        <dbReference type="RuleBase" id="RU003357"/>
    </source>
</evidence>
<evidence type="ECO:0000256" key="5">
    <source>
        <dbReference type="ARBA" id="ARBA00022692"/>
    </source>
</evidence>
<dbReference type="PANTHER" id="PTHR32552:SF81">
    <property type="entry name" value="TONB-DEPENDENT OUTER MEMBRANE RECEPTOR"/>
    <property type="match status" value="1"/>
</dbReference>
<dbReference type="RefSeq" id="WP_132706722.1">
    <property type="nucleotide sequence ID" value="NZ_JACIGF010000001.1"/>
</dbReference>
<evidence type="ECO:0000256" key="7">
    <source>
        <dbReference type="ARBA" id="ARBA00023065"/>
    </source>
</evidence>
<keyword evidence="8 12" id="KW-0798">TonB box</keyword>
<evidence type="ECO:0000256" key="1">
    <source>
        <dbReference type="ARBA" id="ARBA00004571"/>
    </source>
</evidence>
<dbReference type="GO" id="GO:0009279">
    <property type="term" value="C:cell outer membrane"/>
    <property type="evidence" value="ECO:0007669"/>
    <property type="project" value="UniProtKB-SubCell"/>
</dbReference>
<dbReference type="InterPro" id="IPR000531">
    <property type="entry name" value="Beta-barrel_TonB"/>
</dbReference>
<feature type="domain" description="TonB-dependent receptor plug" evidence="15">
    <location>
        <begin position="42"/>
        <end position="156"/>
    </location>
</feature>
<dbReference type="Gene3D" id="2.40.170.20">
    <property type="entry name" value="TonB-dependent receptor, beta-barrel domain"/>
    <property type="match status" value="2"/>
</dbReference>
<keyword evidence="13" id="KW-0732">Signal</keyword>
<keyword evidence="4" id="KW-0410">Iron transport</keyword>
<dbReference type="InParanoid" id="A0A4R2PR91"/>
<comment type="similarity">
    <text evidence="11 12">Belongs to the TonB-dependent receptor family.</text>
</comment>
<feature type="domain" description="TonB-dependent receptor-like beta-barrel" evidence="14">
    <location>
        <begin position="259"/>
        <end position="781"/>
    </location>
</feature>
<dbReference type="Proteomes" id="UP000295399">
    <property type="component" value="Unassembled WGS sequence"/>
</dbReference>
<evidence type="ECO:0000256" key="8">
    <source>
        <dbReference type="ARBA" id="ARBA00023077"/>
    </source>
</evidence>
<organism evidence="16 17">
    <name type="scientific">Rhodothalassium salexigens DSM 2132</name>
    <dbReference type="NCBI Taxonomy" id="1188247"/>
    <lineage>
        <taxon>Bacteria</taxon>
        <taxon>Pseudomonadati</taxon>
        <taxon>Pseudomonadota</taxon>
        <taxon>Alphaproteobacteria</taxon>
        <taxon>Rhodothalassiales</taxon>
        <taxon>Rhodothalassiaceae</taxon>
        <taxon>Rhodothalassium</taxon>
    </lineage>
</organism>
<keyword evidence="5 11" id="KW-0812">Transmembrane</keyword>
<keyword evidence="10 11" id="KW-0998">Cell outer membrane</keyword>
<evidence type="ECO:0000256" key="9">
    <source>
        <dbReference type="ARBA" id="ARBA00023136"/>
    </source>
</evidence>
<evidence type="ECO:0000313" key="17">
    <source>
        <dbReference type="Proteomes" id="UP000295399"/>
    </source>
</evidence>
<dbReference type="Pfam" id="PF07715">
    <property type="entry name" value="Plug"/>
    <property type="match status" value="1"/>
</dbReference>
<evidence type="ECO:0000256" key="6">
    <source>
        <dbReference type="ARBA" id="ARBA00023004"/>
    </source>
</evidence>